<reference evidence="1" key="1">
    <citation type="submission" date="2022-11" db="EMBL/GenBank/DDBJ databases">
        <title>Alteromonas sp. nov., isolated from sea water of the Qingdao.</title>
        <authorList>
            <person name="Wang Q."/>
        </authorList>
    </citation>
    <scope>NUCLEOTIDE SEQUENCE</scope>
    <source>
        <strain evidence="1">ASW11-7</strain>
    </source>
</reference>
<dbReference type="EMBL" id="JAPFRD010000011">
    <property type="protein sequence ID" value="MCW8108926.1"/>
    <property type="molecule type" value="Genomic_DNA"/>
</dbReference>
<sequence length="61" mass="6926">MTSPINQSDRFINIDIKTSTLVDILASHNVHICDLHCARPTDKKLLQRLLLQATSNTIRQL</sequence>
<gene>
    <name evidence="1" type="ORF">OPS25_10520</name>
</gene>
<dbReference type="RefSeq" id="WP_265617676.1">
    <property type="nucleotide sequence ID" value="NZ_JAPFRD010000011.1"/>
</dbReference>
<evidence type="ECO:0000313" key="2">
    <source>
        <dbReference type="Proteomes" id="UP001142810"/>
    </source>
</evidence>
<comment type="caution">
    <text evidence="1">The sequence shown here is derived from an EMBL/GenBank/DDBJ whole genome shotgun (WGS) entry which is preliminary data.</text>
</comment>
<name>A0ABT3P825_9ALTE</name>
<protein>
    <submittedName>
        <fullName evidence="1">Uncharacterized protein</fullName>
    </submittedName>
</protein>
<evidence type="ECO:0000313" key="1">
    <source>
        <dbReference type="EMBL" id="MCW8108926.1"/>
    </source>
</evidence>
<dbReference type="Proteomes" id="UP001142810">
    <property type="component" value="Unassembled WGS sequence"/>
</dbReference>
<organism evidence="1 2">
    <name type="scientific">Alteromonas aquimaris</name>
    <dbReference type="NCBI Taxonomy" id="2998417"/>
    <lineage>
        <taxon>Bacteria</taxon>
        <taxon>Pseudomonadati</taxon>
        <taxon>Pseudomonadota</taxon>
        <taxon>Gammaproteobacteria</taxon>
        <taxon>Alteromonadales</taxon>
        <taxon>Alteromonadaceae</taxon>
        <taxon>Alteromonas/Salinimonas group</taxon>
        <taxon>Alteromonas</taxon>
    </lineage>
</organism>
<proteinExistence type="predicted"/>
<accession>A0ABT3P825</accession>
<keyword evidence="2" id="KW-1185">Reference proteome</keyword>